<accession>A0A445D4F9</accession>
<reference evidence="1 2" key="1">
    <citation type="submission" date="2019-01" db="EMBL/GenBank/DDBJ databases">
        <title>Sequencing of cultivated peanut Arachis hypogaea provides insights into genome evolution and oil improvement.</title>
        <authorList>
            <person name="Chen X."/>
        </authorList>
    </citation>
    <scope>NUCLEOTIDE SEQUENCE [LARGE SCALE GENOMIC DNA]</scope>
    <source>
        <strain evidence="2">cv. Fuhuasheng</strain>
        <tissue evidence="1">Leaves</tissue>
    </source>
</reference>
<protein>
    <submittedName>
        <fullName evidence="1">Uncharacterized protein</fullName>
    </submittedName>
</protein>
<proteinExistence type="predicted"/>
<name>A0A445D4F9_ARAHY</name>
<keyword evidence="2" id="KW-1185">Reference proteome</keyword>
<evidence type="ECO:0000313" key="2">
    <source>
        <dbReference type="Proteomes" id="UP000289738"/>
    </source>
</evidence>
<organism evidence="1 2">
    <name type="scientific">Arachis hypogaea</name>
    <name type="common">Peanut</name>
    <dbReference type="NCBI Taxonomy" id="3818"/>
    <lineage>
        <taxon>Eukaryota</taxon>
        <taxon>Viridiplantae</taxon>
        <taxon>Streptophyta</taxon>
        <taxon>Embryophyta</taxon>
        <taxon>Tracheophyta</taxon>
        <taxon>Spermatophyta</taxon>
        <taxon>Magnoliopsida</taxon>
        <taxon>eudicotyledons</taxon>
        <taxon>Gunneridae</taxon>
        <taxon>Pentapetalae</taxon>
        <taxon>rosids</taxon>
        <taxon>fabids</taxon>
        <taxon>Fabales</taxon>
        <taxon>Fabaceae</taxon>
        <taxon>Papilionoideae</taxon>
        <taxon>50 kb inversion clade</taxon>
        <taxon>dalbergioids sensu lato</taxon>
        <taxon>Dalbergieae</taxon>
        <taxon>Pterocarpus clade</taxon>
        <taxon>Arachis</taxon>
    </lineage>
</organism>
<gene>
    <name evidence="1" type="ORF">Ahy_A05g023793</name>
</gene>
<sequence length="133" mass="15534">MRKIYYLAPFEPLNSIFTDAPISMEDIDLELDEMELVAAAAGYYYYSCLTKQPSRCLSPRRCEFVSEVLNGHDDYCREMLRMDKHFLSSMQEQFAYSLRDSIAAAMWDDFLNKWDEWHATKVVSEYGIPNNGT</sequence>
<dbReference type="Proteomes" id="UP000289738">
    <property type="component" value="Chromosome A05"/>
</dbReference>
<dbReference type="AlphaFoldDB" id="A0A445D4F9"/>
<evidence type="ECO:0000313" key="1">
    <source>
        <dbReference type="EMBL" id="RYR58122.1"/>
    </source>
</evidence>
<comment type="caution">
    <text evidence="1">The sequence shown here is derived from an EMBL/GenBank/DDBJ whole genome shotgun (WGS) entry which is preliminary data.</text>
</comment>
<dbReference type="EMBL" id="SDMP01000005">
    <property type="protein sequence ID" value="RYR58122.1"/>
    <property type="molecule type" value="Genomic_DNA"/>
</dbReference>